<keyword evidence="4" id="KW-1185">Reference proteome</keyword>
<dbReference type="InterPro" id="IPR025315">
    <property type="entry name" value="DUF4220"/>
</dbReference>
<sequence>MGFNPPVPQRDSDWEIRAAMLLSLSFQVLLIFVGPFRKRTARPVARFACWSCYLLADWVADLALGLLVNNLGNIGGNGPPSVSSWSGGGANNNSRRGGGGVVATVDGGGGPAMFAFWTPFLLLHLGGQDTITAYSIEDNELWRRHLIGLLFQLFSALVVFSCTLEGNPMIPATVLMFVAGIIKYGERTYSLYSGSVDGVVGSILPAPNAGPNYAKLMSVFSSKEKAGLDVEVVIANGDAGMLHAAREKSEVTRKALDMRKTLEAHAYYLFTVFGRSVCYDINVGHKERMISQAFFLDREDDMAKPGKAVEVIEAELNFIYDMVHTKEPVAHTLAGVALRFVSSACMVSSAVAFCLLDKGGVQHVDVAITYALLLGARRRVSGRAPLLLRPDDGVPRRRVLVAVGVPAAAMHRAASEAASSLLNLINYSLGKPDGEHPLGPWSRVAKDVAYKLRAGPVFDDFFFVRRETLTARMDKGKILFDFIFNQLKGVAHDLRESGDDVEAMRKACSYRGERAIAATPEGIQQHWDTSVLMDSVRKRDFDESLLMWHIATDLCISSESQVPTAHTGNWKDVSKSLSEYMLYLLVMQPKVLVASAGVGQMAYQDTCAEARRLFRSATVHCDPYHQDAARMLLGTCTTVAPEIVKGGRSKSVLFPACIVAKELLKLGDEEARCKLLARVWMEMLTYAAAKCKGTTHVHNLARGGELITVVWLLMTHMGIGTIYQKKVADDPTSKLIIHDQ</sequence>
<evidence type="ECO:0000256" key="1">
    <source>
        <dbReference type="SAM" id="Phobius"/>
    </source>
</evidence>
<organism evidence="3 4">
    <name type="scientific">Paspalum notatum var. saurae</name>
    <dbReference type="NCBI Taxonomy" id="547442"/>
    <lineage>
        <taxon>Eukaryota</taxon>
        <taxon>Viridiplantae</taxon>
        <taxon>Streptophyta</taxon>
        <taxon>Embryophyta</taxon>
        <taxon>Tracheophyta</taxon>
        <taxon>Spermatophyta</taxon>
        <taxon>Magnoliopsida</taxon>
        <taxon>Liliopsida</taxon>
        <taxon>Poales</taxon>
        <taxon>Poaceae</taxon>
        <taxon>PACMAD clade</taxon>
        <taxon>Panicoideae</taxon>
        <taxon>Andropogonodae</taxon>
        <taxon>Paspaleae</taxon>
        <taxon>Paspalinae</taxon>
        <taxon>Paspalum</taxon>
    </lineage>
</organism>
<evidence type="ECO:0000313" key="4">
    <source>
        <dbReference type="Proteomes" id="UP001341281"/>
    </source>
</evidence>
<dbReference type="EMBL" id="CP144745">
    <property type="protein sequence ID" value="WVZ53628.1"/>
    <property type="molecule type" value="Genomic_DNA"/>
</dbReference>
<protein>
    <recommendedName>
        <fullName evidence="2">DUF4220 domain-containing protein</fullName>
    </recommendedName>
</protein>
<name>A0AAQ3SLC8_PASNO</name>
<keyword evidence="1" id="KW-1133">Transmembrane helix</keyword>
<dbReference type="AlphaFoldDB" id="A0AAQ3SLC8"/>
<gene>
    <name evidence="3" type="ORF">U9M48_004541</name>
</gene>
<feature type="domain" description="DUF4220" evidence="2">
    <location>
        <begin position="50"/>
        <end position="376"/>
    </location>
</feature>
<proteinExistence type="predicted"/>
<dbReference type="Pfam" id="PF13968">
    <property type="entry name" value="DUF4220"/>
    <property type="match status" value="1"/>
</dbReference>
<dbReference type="InterPro" id="IPR007658">
    <property type="entry name" value="DUF594"/>
</dbReference>
<accession>A0AAQ3SLC8</accession>
<dbReference type="Pfam" id="PF04578">
    <property type="entry name" value="DUF594"/>
    <property type="match status" value="1"/>
</dbReference>
<feature type="transmembrane region" description="Helical" evidence="1">
    <location>
        <begin position="16"/>
        <end position="36"/>
    </location>
</feature>
<dbReference type="PANTHER" id="PTHR31325">
    <property type="entry name" value="OS01G0798800 PROTEIN-RELATED"/>
    <property type="match status" value="1"/>
</dbReference>
<keyword evidence="1" id="KW-0812">Transmembrane</keyword>
<dbReference type="Proteomes" id="UP001341281">
    <property type="component" value="Chromosome 01"/>
</dbReference>
<keyword evidence="1" id="KW-0472">Membrane</keyword>
<evidence type="ECO:0000313" key="3">
    <source>
        <dbReference type="EMBL" id="WVZ53628.1"/>
    </source>
</evidence>
<evidence type="ECO:0000259" key="2">
    <source>
        <dbReference type="Pfam" id="PF13968"/>
    </source>
</evidence>
<reference evidence="3 4" key="1">
    <citation type="submission" date="2024-02" db="EMBL/GenBank/DDBJ databases">
        <title>High-quality chromosome-scale genome assembly of Pensacola bahiagrass (Paspalum notatum Flugge var. saurae).</title>
        <authorList>
            <person name="Vega J.M."/>
            <person name="Podio M."/>
            <person name="Orjuela J."/>
            <person name="Siena L.A."/>
            <person name="Pessino S.C."/>
            <person name="Combes M.C."/>
            <person name="Mariac C."/>
            <person name="Albertini E."/>
            <person name="Pupilli F."/>
            <person name="Ortiz J.P.A."/>
            <person name="Leblanc O."/>
        </authorList>
    </citation>
    <scope>NUCLEOTIDE SEQUENCE [LARGE SCALE GENOMIC DNA]</scope>
    <source>
        <strain evidence="3">R1</strain>
        <tissue evidence="3">Leaf</tissue>
    </source>
</reference>
<feature type="transmembrane region" description="Helical" evidence="1">
    <location>
        <begin position="146"/>
        <end position="166"/>
    </location>
</feature>